<dbReference type="AlphaFoldDB" id="A0A8C4ZXT7"/>
<dbReference type="GO" id="GO:0043022">
    <property type="term" value="F:ribosome binding"/>
    <property type="evidence" value="ECO:0007669"/>
    <property type="project" value="InterPro"/>
</dbReference>
<dbReference type="InterPro" id="IPR044634">
    <property type="entry name" value="Zuotin/DnaJC2"/>
</dbReference>
<dbReference type="Pfam" id="PF00226">
    <property type="entry name" value="DnaJ"/>
    <property type="match status" value="1"/>
</dbReference>
<keyword evidence="4" id="KW-0175">Coiled coil</keyword>
<dbReference type="Proteomes" id="UP000694546">
    <property type="component" value="Chromosome 4"/>
</dbReference>
<reference evidence="8" key="1">
    <citation type="submission" date="2025-08" db="UniProtKB">
        <authorList>
            <consortium name="Ensembl"/>
        </authorList>
    </citation>
    <scope>IDENTIFICATION</scope>
</reference>
<dbReference type="InterPro" id="IPR001623">
    <property type="entry name" value="DnaJ_domain"/>
</dbReference>
<comment type="subcellular location">
    <subcellularLocation>
        <location evidence="1">Cytoplasm</location>
    </subcellularLocation>
</comment>
<evidence type="ECO:0000313" key="9">
    <source>
        <dbReference type="Proteomes" id="UP000694546"/>
    </source>
</evidence>
<evidence type="ECO:0000259" key="6">
    <source>
        <dbReference type="PROSITE" id="PS50076"/>
    </source>
</evidence>
<dbReference type="InterPro" id="IPR009057">
    <property type="entry name" value="Homeodomain-like_sf"/>
</dbReference>
<dbReference type="PANTHER" id="PTHR43999">
    <property type="entry name" value="DNAJ HOMOLOG SUBFAMILY C MEMBER 2"/>
    <property type="match status" value="1"/>
</dbReference>
<evidence type="ECO:0000256" key="1">
    <source>
        <dbReference type="ARBA" id="ARBA00004496"/>
    </source>
</evidence>
<sequence length="596" mass="68853">MNILTVPTAIYSAVQIQVEPVGRWFEAFVRRRNRNVSASFQELEDEEEESEEDEDEDLQLVEHPLLRSLDPKDWKVCLLRHPSVCSYTRLSAHKAIVLKHHPDKRKAAGEQIVEGDNDYFTCITKAIEVLSDPVRRRAFDSVDPTFDNAVPQKGEIAKNFFTAFAPVFDRNARWSSRKHVPKLGTAESTFEEVDNFYSFWYNLDSWREFSYLDEEEKEKAECRDERRWIDKQNRASRTQRKKEEMVRMRNLVDTAYSCDPRIKRFKEEEKSRKDSEKKAKADAKKKEQEDKDRARQAELDAARLLKEKEDEEAKQVAQLAKKEKEIQKKAIKKERGKLRTACKNWNYFTENESDNVKMMQEVEKLCDRLELISLQTLNEVLSTSSQEESKVAVEKQLQEVNAQMQREREAEVQAQQVVRGADQASRGVSSAGGKGWNEEDLPLLIKAVNLFPAGTNARWEVIANYMNLHSTTGIKRTAKDVINKAKNLQRLDPGQKDVINKNAFEKFRKEHSAVVGLTPGVPNYRLLFPGTGDAVAWTTDEQKLLEQALKTFPVTTAERWDRISSAVPGRSKKDCMKRYKELVEMVKAKKAAQVKK</sequence>
<dbReference type="InterPro" id="IPR032003">
    <property type="entry name" value="RAC_head"/>
</dbReference>
<gene>
    <name evidence="8" type="primary">DNAJC2</name>
</gene>
<dbReference type="PROSITE" id="PS50076">
    <property type="entry name" value="DNAJ_2"/>
    <property type="match status" value="1"/>
</dbReference>
<dbReference type="GO" id="GO:0005829">
    <property type="term" value="C:cytosol"/>
    <property type="evidence" value="ECO:0007669"/>
    <property type="project" value="TreeGrafter"/>
</dbReference>
<keyword evidence="2" id="KW-0963">Cytoplasm</keyword>
<dbReference type="InterPro" id="IPR036869">
    <property type="entry name" value="J_dom_sf"/>
</dbReference>
<dbReference type="CDD" id="cd00167">
    <property type="entry name" value="SANT"/>
    <property type="match status" value="2"/>
</dbReference>
<evidence type="ECO:0000256" key="2">
    <source>
        <dbReference type="ARBA" id="ARBA00022490"/>
    </source>
</evidence>
<dbReference type="GO" id="GO:0006450">
    <property type="term" value="P:regulation of translational fidelity"/>
    <property type="evidence" value="ECO:0007669"/>
    <property type="project" value="InterPro"/>
</dbReference>
<dbReference type="InterPro" id="IPR054076">
    <property type="entry name" value="ZUO1-like_ZHD"/>
</dbReference>
<organism evidence="8 9">
    <name type="scientific">Gadus morhua</name>
    <name type="common">Atlantic cod</name>
    <dbReference type="NCBI Taxonomy" id="8049"/>
    <lineage>
        <taxon>Eukaryota</taxon>
        <taxon>Metazoa</taxon>
        <taxon>Chordata</taxon>
        <taxon>Craniata</taxon>
        <taxon>Vertebrata</taxon>
        <taxon>Euteleostomi</taxon>
        <taxon>Actinopterygii</taxon>
        <taxon>Neopterygii</taxon>
        <taxon>Teleostei</taxon>
        <taxon>Neoteleostei</taxon>
        <taxon>Acanthomorphata</taxon>
        <taxon>Zeiogadaria</taxon>
        <taxon>Gadariae</taxon>
        <taxon>Gadiformes</taxon>
        <taxon>Gadoidei</taxon>
        <taxon>Gadidae</taxon>
        <taxon>Gadus</taxon>
    </lineage>
</organism>
<dbReference type="SMART" id="SM00717">
    <property type="entry name" value="SANT"/>
    <property type="match status" value="2"/>
</dbReference>
<keyword evidence="3" id="KW-0143">Chaperone</keyword>
<proteinExistence type="predicted"/>
<evidence type="ECO:0000259" key="7">
    <source>
        <dbReference type="PROSITE" id="PS50090"/>
    </source>
</evidence>
<dbReference type="Pfam" id="PF23082">
    <property type="entry name" value="Myb_DNA-binding_2"/>
    <property type="match status" value="1"/>
</dbReference>
<feature type="domain" description="J" evidence="6">
    <location>
        <begin position="53"/>
        <end position="143"/>
    </location>
</feature>
<dbReference type="GO" id="GO:0030544">
    <property type="term" value="F:Hsp70 protein binding"/>
    <property type="evidence" value="ECO:0007669"/>
    <property type="project" value="InterPro"/>
</dbReference>
<name>A0A8C4ZXT7_GADMO</name>
<reference evidence="8" key="2">
    <citation type="submission" date="2025-09" db="UniProtKB">
        <authorList>
            <consortium name="Ensembl"/>
        </authorList>
    </citation>
    <scope>IDENTIFICATION</scope>
</reference>
<evidence type="ECO:0000256" key="3">
    <source>
        <dbReference type="ARBA" id="ARBA00023186"/>
    </source>
</evidence>
<feature type="domain" description="Myb-like" evidence="7">
    <location>
        <begin position="537"/>
        <end position="583"/>
    </location>
</feature>
<dbReference type="GeneTree" id="ENSGT00940000155441"/>
<keyword evidence="9" id="KW-1185">Reference proteome</keyword>
<dbReference type="Pfam" id="PF16717">
    <property type="entry name" value="RAC_head"/>
    <property type="match status" value="1"/>
</dbReference>
<dbReference type="Pfam" id="PF00249">
    <property type="entry name" value="Myb_DNA-binding"/>
    <property type="match status" value="1"/>
</dbReference>
<dbReference type="Gene3D" id="1.10.287.110">
    <property type="entry name" value="DnaJ domain"/>
    <property type="match status" value="1"/>
</dbReference>
<dbReference type="CDD" id="cd06257">
    <property type="entry name" value="DnaJ"/>
    <property type="match status" value="1"/>
</dbReference>
<dbReference type="InterPro" id="IPR001005">
    <property type="entry name" value="SANT/Myb"/>
</dbReference>
<evidence type="ECO:0000256" key="5">
    <source>
        <dbReference type="SAM" id="MobiDB-lite"/>
    </source>
</evidence>
<feature type="coiled-coil region" evidence="4">
    <location>
        <begin position="390"/>
        <end position="417"/>
    </location>
</feature>
<dbReference type="SUPFAM" id="SSF46565">
    <property type="entry name" value="Chaperone J-domain"/>
    <property type="match status" value="1"/>
</dbReference>
<dbReference type="SUPFAM" id="SSF46689">
    <property type="entry name" value="Homeodomain-like"/>
    <property type="match status" value="2"/>
</dbReference>
<evidence type="ECO:0000313" key="8">
    <source>
        <dbReference type="Ensembl" id="ENSGMOP00000023052.1"/>
    </source>
</evidence>
<accession>A0A8C4ZXT7</accession>
<feature type="region of interest" description="Disordered" evidence="5">
    <location>
        <begin position="266"/>
        <end position="295"/>
    </location>
</feature>
<dbReference type="InterPro" id="IPR042569">
    <property type="entry name" value="RAC_head_sf"/>
</dbReference>
<dbReference type="Gene3D" id="1.10.8.840">
    <property type="entry name" value="Ribosome-associated complex head domain"/>
    <property type="match status" value="1"/>
</dbReference>
<protein>
    <submittedName>
        <fullName evidence="8">DnaJ heat shock protein family (Hsp40) member C2</fullName>
    </submittedName>
</protein>
<dbReference type="PANTHER" id="PTHR43999:SF1">
    <property type="entry name" value="DNAJ HOMOLOG SUBFAMILY C MEMBER 2"/>
    <property type="match status" value="1"/>
</dbReference>
<dbReference type="Gene3D" id="1.10.10.60">
    <property type="entry name" value="Homeodomain-like"/>
    <property type="match status" value="2"/>
</dbReference>
<dbReference type="GO" id="GO:0051083">
    <property type="term" value="P:'de novo' cotranslational protein folding"/>
    <property type="evidence" value="ECO:0007669"/>
    <property type="project" value="InterPro"/>
</dbReference>
<evidence type="ECO:0000256" key="4">
    <source>
        <dbReference type="SAM" id="Coils"/>
    </source>
</evidence>
<dbReference type="PROSITE" id="PS50090">
    <property type="entry name" value="MYB_LIKE"/>
    <property type="match status" value="1"/>
</dbReference>
<dbReference type="Pfam" id="PF21884">
    <property type="entry name" value="ZUO1-like_ZHD"/>
    <property type="match status" value="1"/>
</dbReference>
<dbReference type="Ensembl" id="ENSGMOT00000054527.1">
    <property type="protein sequence ID" value="ENSGMOP00000023052.1"/>
    <property type="gene ID" value="ENSGMOG00000003391.2"/>
</dbReference>